<accession>A0ABN9PZW7</accession>
<keyword evidence="14" id="KW-1185">Reference proteome</keyword>
<organism evidence="13 14">
    <name type="scientific">Prorocentrum cordatum</name>
    <dbReference type="NCBI Taxonomy" id="2364126"/>
    <lineage>
        <taxon>Eukaryota</taxon>
        <taxon>Sar</taxon>
        <taxon>Alveolata</taxon>
        <taxon>Dinophyceae</taxon>
        <taxon>Prorocentrales</taxon>
        <taxon>Prorocentraceae</taxon>
        <taxon>Prorocentrum</taxon>
    </lineage>
</organism>
<dbReference type="EC" id="2.7.11.1" evidence="1"/>
<evidence type="ECO:0000256" key="4">
    <source>
        <dbReference type="ARBA" id="ARBA00022741"/>
    </source>
</evidence>
<feature type="compositionally biased region" description="Basic and acidic residues" evidence="11">
    <location>
        <begin position="331"/>
        <end position="342"/>
    </location>
</feature>
<dbReference type="Gene3D" id="3.30.200.20">
    <property type="entry name" value="Phosphorylase Kinase, domain 1"/>
    <property type="match status" value="1"/>
</dbReference>
<evidence type="ECO:0000256" key="10">
    <source>
        <dbReference type="RuleBase" id="RU000304"/>
    </source>
</evidence>
<evidence type="ECO:0000256" key="8">
    <source>
        <dbReference type="ARBA" id="ARBA00048679"/>
    </source>
</evidence>
<keyword evidence="2 10" id="KW-0723">Serine/threonine-protein kinase</keyword>
<dbReference type="Proteomes" id="UP001189429">
    <property type="component" value="Unassembled WGS sequence"/>
</dbReference>
<name>A0ABN9PZW7_9DINO</name>
<dbReference type="InterPro" id="IPR008271">
    <property type="entry name" value="Ser/Thr_kinase_AS"/>
</dbReference>
<evidence type="ECO:0000256" key="9">
    <source>
        <dbReference type="PROSITE-ProRule" id="PRU10141"/>
    </source>
</evidence>
<feature type="compositionally biased region" description="Low complexity" evidence="11">
    <location>
        <begin position="343"/>
        <end position="363"/>
    </location>
</feature>
<dbReference type="SMART" id="SM00220">
    <property type="entry name" value="S_TKc"/>
    <property type="match status" value="1"/>
</dbReference>
<dbReference type="InterPro" id="IPR011009">
    <property type="entry name" value="Kinase-like_dom_sf"/>
</dbReference>
<evidence type="ECO:0000313" key="13">
    <source>
        <dbReference type="EMBL" id="CAK0797673.1"/>
    </source>
</evidence>
<dbReference type="InterPro" id="IPR051131">
    <property type="entry name" value="NEK_Ser/Thr_kinase_NIMA"/>
</dbReference>
<comment type="catalytic activity">
    <reaction evidence="7">
        <text>L-threonyl-[protein] + ATP = O-phospho-L-threonyl-[protein] + ADP + H(+)</text>
        <dbReference type="Rhea" id="RHEA:46608"/>
        <dbReference type="Rhea" id="RHEA-COMP:11060"/>
        <dbReference type="Rhea" id="RHEA-COMP:11605"/>
        <dbReference type="ChEBI" id="CHEBI:15378"/>
        <dbReference type="ChEBI" id="CHEBI:30013"/>
        <dbReference type="ChEBI" id="CHEBI:30616"/>
        <dbReference type="ChEBI" id="CHEBI:61977"/>
        <dbReference type="ChEBI" id="CHEBI:456216"/>
        <dbReference type="EC" id="2.7.11.1"/>
    </reaction>
</comment>
<evidence type="ECO:0000256" key="1">
    <source>
        <dbReference type="ARBA" id="ARBA00012513"/>
    </source>
</evidence>
<evidence type="ECO:0000313" key="14">
    <source>
        <dbReference type="Proteomes" id="UP001189429"/>
    </source>
</evidence>
<comment type="caution">
    <text evidence="13">The sequence shown here is derived from an EMBL/GenBank/DDBJ whole genome shotgun (WGS) entry which is preliminary data.</text>
</comment>
<keyword evidence="3" id="KW-0808">Transferase</keyword>
<keyword evidence="6 9" id="KW-0067">ATP-binding</keyword>
<keyword evidence="5" id="KW-0418">Kinase</keyword>
<dbReference type="InterPro" id="IPR017441">
    <property type="entry name" value="Protein_kinase_ATP_BS"/>
</dbReference>
<dbReference type="PROSITE" id="PS00108">
    <property type="entry name" value="PROTEIN_KINASE_ST"/>
    <property type="match status" value="1"/>
</dbReference>
<evidence type="ECO:0000256" key="5">
    <source>
        <dbReference type="ARBA" id="ARBA00022777"/>
    </source>
</evidence>
<dbReference type="InterPro" id="IPR000719">
    <property type="entry name" value="Prot_kinase_dom"/>
</dbReference>
<protein>
    <recommendedName>
        <fullName evidence="1">non-specific serine/threonine protein kinase</fullName>
        <ecNumber evidence="1">2.7.11.1</ecNumber>
    </recommendedName>
</protein>
<dbReference type="EMBL" id="CAUYUJ010001792">
    <property type="protein sequence ID" value="CAK0797673.1"/>
    <property type="molecule type" value="Genomic_DNA"/>
</dbReference>
<dbReference type="SUPFAM" id="SSF56112">
    <property type="entry name" value="Protein kinase-like (PK-like)"/>
    <property type="match status" value="1"/>
</dbReference>
<gene>
    <name evidence="13" type="ORF">PCOR1329_LOCUS6684</name>
</gene>
<evidence type="ECO:0000256" key="6">
    <source>
        <dbReference type="ARBA" id="ARBA00022840"/>
    </source>
</evidence>
<keyword evidence="4 9" id="KW-0547">Nucleotide-binding</keyword>
<proteinExistence type="inferred from homology"/>
<evidence type="ECO:0000256" key="3">
    <source>
        <dbReference type="ARBA" id="ARBA00022679"/>
    </source>
</evidence>
<evidence type="ECO:0000256" key="2">
    <source>
        <dbReference type="ARBA" id="ARBA00022527"/>
    </source>
</evidence>
<comment type="catalytic activity">
    <reaction evidence="8">
        <text>L-seryl-[protein] + ATP = O-phospho-L-seryl-[protein] + ADP + H(+)</text>
        <dbReference type="Rhea" id="RHEA:17989"/>
        <dbReference type="Rhea" id="RHEA-COMP:9863"/>
        <dbReference type="Rhea" id="RHEA-COMP:11604"/>
        <dbReference type="ChEBI" id="CHEBI:15378"/>
        <dbReference type="ChEBI" id="CHEBI:29999"/>
        <dbReference type="ChEBI" id="CHEBI:30616"/>
        <dbReference type="ChEBI" id="CHEBI:83421"/>
        <dbReference type="ChEBI" id="CHEBI:456216"/>
        <dbReference type="EC" id="2.7.11.1"/>
    </reaction>
</comment>
<sequence>MALTPQPVGQMLKKHCLIEVAKIGQGSFGQAILCHTSDGSKVVCKVIDVRQASVKERQEAQNEGQLLASLKHPYIVRYRDMFIDEGCLCILMAFCEGGDLKSKVEEASVSKRHIPEDQILVWMCQALLALAYVHSKRVLHRDLKSSNFFLSRGGSLKMGDFGIAKVLGSTAALAQTMIGTPHFLSPEVCQGRPYAWPSDIWAMGCVMYELCALRVPFNAPDLVRLVNKVCRGPLPPIPGCYSSFVRQLLGEMLHRSQGQRPSAEAILHRPPMQARVRRLLEQAQAAPAGSSGSSGSEGLSGGPTAAARRRVAASPRGRPPPPASAQQLRAEGPRPRSSERSSARSSARSSRSPSPRAGPARRPVGPRPPGGRPAAPCRRLLRRCPGGDLAVAPPQQRRGEAAAAAAAPAPLAEGDLTRLCAELGLGAARAGLGAALAGAAPPARRGSEAAGGADDPSVTALLEQELERMAAEEAAHGIGPFCPAARGG</sequence>
<dbReference type="CDD" id="cd08215">
    <property type="entry name" value="STKc_Nek"/>
    <property type="match status" value="1"/>
</dbReference>
<dbReference type="PROSITE" id="PS50011">
    <property type="entry name" value="PROTEIN_KINASE_DOM"/>
    <property type="match status" value="1"/>
</dbReference>
<feature type="binding site" evidence="9">
    <location>
        <position position="45"/>
    </location>
    <ligand>
        <name>ATP</name>
        <dbReference type="ChEBI" id="CHEBI:30616"/>
    </ligand>
</feature>
<evidence type="ECO:0000256" key="7">
    <source>
        <dbReference type="ARBA" id="ARBA00047899"/>
    </source>
</evidence>
<dbReference type="PROSITE" id="PS00107">
    <property type="entry name" value="PROTEIN_KINASE_ATP"/>
    <property type="match status" value="1"/>
</dbReference>
<dbReference type="PANTHER" id="PTHR44899:SF7">
    <property type="entry name" value="NIMA-RELATED KINASE"/>
    <property type="match status" value="1"/>
</dbReference>
<dbReference type="Pfam" id="PF00069">
    <property type="entry name" value="Pkinase"/>
    <property type="match status" value="1"/>
</dbReference>
<feature type="region of interest" description="Disordered" evidence="11">
    <location>
        <begin position="282"/>
        <end position="379"/>
    </location>
</feature>
<reference evidence="13" key="1">
    <citation type="submission" date="2023-10" db="EMBL/GenBank/DDBJ databases">
        <authorList>
            <person name="Chen Y."/>
            <person name="Shah S."/>
            <person name="Dougan E. K."/>
            <person name="Thang M."/>
            <person name="Chan C."/>
        </authorList>
    </citation>
    <scope>NUCLEOTIDE SEQUENCE [LARGE SCALE GENOMIC DNA]</scope>
</reference>
<comment type="similarity">
    <text evidence="10">Belongs to the protein kinase superfamily.</text>
</comment>
<evidence type="ECO:0000256" key="11">
    <source>
        <dbReference type="SAM" id="MobiDB-lite"/>
    </source>
</evidence>
<evidence type="ECO:0000259" key="12">
    <source>
        <dbReference type="PROSITE" id="PS50011"/>
    </source>
</evidence>
<dbReference type="PANTHER" id="PTHR44899">
    <property type="entry name" value="CAMK FAMILY PROTEIN KINASE"/>
    <property type="match status" value="1"/>
</dbReference>
<feature type="domain" description="Protein kinase" evidence="12">
    <location>
        <begin position="17"/>
        <end position="272"/>
    </location>
</feature>
<dbReference type="Gene3D" id="1.10.510.10">
    <property type="entry name" value="Transferase(Phosphotransferase) domain 1"/>
    <property type="match status" value="1"/>
</dbReference>